<dbReference type="PANTHER" id="PTHR10000">
    <property type="entry name" value="PHOSPHOSERINE PHOSPHATASE"/>
    <property type="match status" value="1"/>
</dbReference>
<dbReference type="InterPro" id="IPR036412">
    <property type="entry name" value="HAD-like_sf"/>
</dbReference>
<dbReference type="GO" id="GO:0000287">
    <property type="term" value="F:magnesium ion binding"/>
    <property type="evidence" value="ECO:0007669"/>
    <property type="project" value="TreeGrafter"/>
</dbReference>
<organism evidence="1 2">
    <name type="scientific">Cymbomonas tetramitiformis</name>
    <dbReference type="NCBI Taxonomy" id="36881"/>
    <lineage>
        <taxon>Eukaryota</taxon>
        <taxon>Viridiplantae</taxon>
        <taxon>Chlorophyta</taxon>
        <taxon>Pyramimonadophyceae</taxon>
        <taxon>Pyramimonadales</taxon>
        <taxon>Pyramimonadaceae</taxon>
        <taxon>Cymbomonas</taxon>
    </lineage>
</organism>
<dbReference type="Gene3D" id="3.40.50.1000">
    <property type="entry name" value="HAD superfamily/HAD-like"/>
    <property type="match status" value="1"/>
</dbReference>
<gene>
    <name evidence="1" type="ORF">CYMTET_28036</name>
</gene>
<reference evidence="1 2" key="1">
    <citation type="journal article" date="2015" name="Genome Biol. Evol.">
        <title>Comparative Genomics of a Bacterivorous Green Alga Reveals Evolutionary Causalities and Consequences of Phago-Mixotrophic Mode of Nutrition.</title>
        <authorList>
            <person name="Burns J.A."/>
            <person name="Paasch A."/>
            <person name="Narechania A."/>
            <person name="Kim E."/>
        </authorList>
    </citation>
    <scope>NUCLEOTIDE SEQUENCE [LARGE SCALE GENOMIC DNA]</scope>
    <source>
        <strain evidence="1 2">PLY_AMNH</strain>
    </source>
</reference>
<dbReference type="GO" id="GO:0016791">
    <property type="term" value="F:phosphatase activity"/>
    <property type="evidence" value="ECO:0007669"/>
    <property type="project" value="TreeGrafter"/>
</dbReference>
<evidence type="ECO:0000313" key="2">
    <source>
        <dbReference type="Proteomes" id="UP001190700"/>
    </source>
</evidence>
<dbReference type="EMBL" id="LGRX02015680">
    <property type="protein sequence ID" value="KAK3263142.1"/>
    <property type="molecule type" value="Genomic_DNA"/>
</dbReference>
<dbReference type="PROSITE" id="PS01229">
    <property type="entry name" value="COF_2"/>
    <property type="match status" value="1"/>
</dbReference>
<feature type="non-terminal residue" evidence="1">
    <location>
        <position position="1"/>
    </location>
</feature>
<dbReference type="SUPFAM" id="SSF56784">
    <property type="entry name" value="HAD-like"/>
    <property type="match status" value="1"/>
</dbReference>
<proteinExistence type="predicted"/>
<dbReference type="AlphaFoldDB" id="A0AAE0FNZ5"/>
<dbReference type="PANTHER" id="PTHR10000:SF8">
    <property type="entry name" value="HAD SUPERFAMILY HYDROLASE-LIKE, TYPE 3"/>
    <property type="match status" value="1"/>
</dbReference>
<dbReference type="GO" id="GO:0005829">
    <property type="term" value="C:cytosol"/>
    <property type="evidence" value="ECO:0007669"/>
    <property type="project" value="TreeGrafter"/>
</dbReference>
<evidence type="ECO:0000313" key="1">
    <source>
        <dbReference type="EMBL" id="KAK3263142.1"/>
    </source>
</evidence>
<comment type="caution">
    <text evidence="1">The sequence shown here is derived from an EMBL/GenBank/DDBJ whole genome shotgun (WGS) entry which is preliminary data.</text>
</comment>
<dbReference type="Pfam" id="PF08282">
    <property type="entry name" value="Hydrolase_3"/>
    <property type="match status" value="1"/>
</dbReference>
<sequence length="89" mass="9424">AGVKKMCAALGKPMGEVVAFGDGDNDKEMLEEVGRGLAMKNARDVCKKAADAVLENTNDEDGVAVELVRMYQEGLLLPSTLINPTLSTV</sequence>
<protein>
    <submittedName>
        <fullName evidence="1">Uncharacterized protein</fullName>
    </submittedName>
</protein>
<dbReference type="Proteomes" id="UP001190700">
    <property type="component" value="Unassembled WGS sequence"/>
</dbReference>
<accession>A0AAE0FNZ5</accession>
<dbReference type="InterPro" id="IPR023214">
    <property type="entry name" value="HAD_sf"/>
</dbReference>
<keyword evidence="2" id="KW-1185">Reference proteome</keyword>
<name>A0AAE0FNZ5_9CHLO</name>